<evidence type="ECO:0000256" key="1">
    <source>
        <dbReference type="ARBA" id="ARBA00003540"/>
    </source>
</evidence>
<keyword evidence="6" id="KW-1003">Cell membrane</keyword>
<evidence type="ECO:0000256" key="11">
    <source>
        <dbReference type="ARBA" id="ARBA00023136"/>
    </source>
</evidence>
<comment type="similarity">
    <text evidence="3 12">Belongs to the ExbD/TolR family.</text>
</comment>
<comment type="function">
    <text evidence="1">Involved in the TonB-dependent energy-dependent transport of various receptor-bound substrates.</text>
</comment>
<comment type="subcellular location">
    <subcellularLocation>
        <location evidence="2">Cell inner membrane</location>
        <topology evidence="2">Single-pass type II membrane protein</topology>
    </subcellularLocation>
    <subcellularLocation>
        <location evidence="12">Cell membrane</location>
        <topology evidence="12">Single-pass type II membrane protein</topology>
    </subcellularLocation>
</comment>
<sequence length="138" mass="14841">MMARAATYRRNEFEPLSALNITPLIDVMLVLLIMLIVTIPIASHKIPVDLPTGVSKPDDGITHRLDIAADGTLSWDGARIADAQLPALLASGVAANEPLHMKTDAAARYERFDDVLAVVKRAGVTKLGFVGHEAMTLD</sequence>
<evidence type="ECO:0000313" key="15">
    <source>
        <dbReference type="Proteomes" id="UP000318055"/>
    </source>
</evidence>
<evidence type="ECO:0000256" key="3">
    <source>
        <dbReference type="ARBA" id="ARBA00005811"/>
    </source>
</evidence>
<keyword evidence="7" id="KW-0997">Cell inner membrane</keyword>
<organism evidence="14 15">
    <name type="scientific">Sphingomonas suaedae</name>
    <dbReference type="NCBI Taxonomy" id="2599297"/>
    <lineage>
        <taxon>Bacteria</taxon>
        <taxon>Pseudomonadati</taxon>
        <taxon>Pseudomonadota</taxon>
        <taxon>Alphaproteobacteria</taxon>
        <taxon>Sphingomonadales</taxon>
        <taxon>Sphingomonadaceae</taxon>
        <taxon>Sphingomonas</taxon>
    </lineage>
</organism>
<dbReference type="PANTHER" id="PTHR30558">
    <property type="entry name" value="EXBD MEMBRANE COMPONENT OF PMF-DRIVEN MACROMOLECULE IMPORT SYSTEM"/>
    <property type="match status" value="1"/>
</dbReference>
<dbReference type="Gene3D" id="3.30.420.270">
    <property type="match status" value="1"/>
</dbReference>
<name>A0A518RK03_9SPHN</name>
<reference evidence="14 15" key="1">
    <citation type="submission" date="2019-07" db="EMBL/GenBank/DDBJ databases">
        <title>Sphingomonas alkalisoli sp. nov., isolated from rhizosphere soil of Suaedae salsa.</title>
        <authorList>
            <person name="Zhang H."/>
            <person name="Xu L."/>
            <person name="Zhang J.-X."/>
            <person name="Sun J.-Q."/>
        </authorList>
    </citation>
    <scope>NUCLEOTIDE SEQUENCE [LARGE SCALE GENOMIC DNA]</scope>
    <source>
        <strain evidence="14 15">XS-10</strain>
    </source>
</reference>
<dbReference type="Proteomes" id="UP000318055">
    <property type="component" value="Chromosome"/>
</dbReference>
<dbReference type="GO" id="GO:0005886">
    <property type="term" value="C:plasma membrane"/>
    <property type="evidence" value="ECO:0007669"/>
    <property type="project" value="UniProtKB-SubCell"/>
</dbReference>
<evidence type="ECO:0000256" key="8">
    <source>
        <dbReference type="ARBA" id="ARBA00022692"/>
    </source>
</evidence>
<keyword evidence="15" id="KW-1185">Reference proteome</keyword>
<evidence type="ECO:0000256" key="7">
    <source>
        <dbReference type="ARBA" id="ARBA00022519"/>
    </source>
</evidence>
<dbReference type="InterPro" id="IPR003400">
    <property type="entry name" value="ExbD"/>
</dbReference>
<keyword evidence="10 13" id="KW-1133">Transmembrane helix</keyword>
<proteinExistence type="inferred from homology"/>
<dbReference type="KEGG" id="ssua:FPZ54_18210"/>
<keyword evidence="11 13" id="KW-0472">Membrane</keyword>
<evidence type="ECO:0000256" key="5">
    <source>
        <dbReference type="ARBA" id="ARBA00022448"/>
    </source>
</evidence>
<evidence type="ECO:0000256" key="6">
    <source>
        <dbReference type="ARBA" id="ARBA00022475"/>
    </source>
</evidence>
<gene>
    <name evidence="14" type="ORF">FPZ54_18210</name>
</gene>
<accession>A0A518RK03</accession>
<evidence type="ECO:0000256" key="4">
    <source>
        <dbReference type="ARBA" id="ARBA00011471"/>
    </source>
</evidence>
<dbReference type="PANTHER" id="PTHR30558:SF12">
    <property type="entry name" value="BIOPOLYMER TRANSPORT PROTEIN EXBD"/>
    <property type="match status" value="1"/>
</dbReference>
<keyword evidence="9 12" id="KW-0653">Protein transport</keyword>
<dbReference type="AlphaFoldDB" id="A0A518RK03"/>
<keyword evidence="5 12" id="KW-0813">Transport</keyword>
<feature type="transmembrane region" description="Helical" evidence="13">
    <location>
        <begin position="21"/>
        <end position="42"/>
    </location>
</feature>
<dbReference type="Pfam" id="PF02472">
    <property type="entry name" value="ExbD"/>
    <property type="match status" value="1"/>
</dbReference>
<dbReference type="OrthoDB" id="7573672at2"/>
<evidence type="ECO:0000313" key="14">
    <source>
        <dbReference type="EMBL" id="QDX27749.1"/>
    </source>
</evidence>
<comment type="subunit">
    <text evidence="4">The accessory proteins ExbB and ExbD seem to form a complex with TonB.</text>
</comment>
<dbReference type="EMBL" id="CP042239">
    <property type="protein sequence ID" value="QDX27749.1"/>
    <property type="molecule type" value="Genomic_DNA"/>
</dbReference>
<evidence type="ECO:0000256" key="10">
    <source>
        <dbReference type="ARBA" id="ARBA00022989"/>
    </source>
</evidence>
<evidence type="ECO:0000256" key="12">
    <source>
        <dbReference type="RuleBase" id="RU003879"/>
    </source>
</evidence>
<keyword evidence="8 12" id="KW-0812">Transmembrane</keyword>
<evidence type="ECO:0000256" key="2">
    <source>
        <dbReference type="ARBA" id="ARBA00004249"/>
    </source>
</evidence>
<dbReference type="GO" id="GO:0015031">
    <property type="term" value="P:protein transport"/>
    <property type="evidence" value="ECO:0007669"/>
    <property type="project" value="UniProtKB-KW"/>
</dbReference>
<protein>
    <submittedName>
        <fullName evidence="14">Biopolymer transporter ExbD</fullName>
    </submittedName>
</protein>
<evidence type="ECO:0000256" key="9">
    <source>
        <dbReference type="ARBA" id="ARBA00022927"/>
    </source>
</evidence>
<dbReference type="GO" id="GO:0022857">
    <property type="term" value="F:transmembrane transporter activity"/>
    <property type="evidence" value="ECO:0007669"/>
    <property type="project" value="InterPro"/>
</dbReference>
<evidence type="ECO:0000256" key="13">
    <source>
        <dbReference type="SAM" id="Phobius"/>
    </source>
</evidence>